<sequence>MELFWSRDRGGHGVDSGSCGLEIEEAMAWIVDLVVLLISSSVGEVVRSQSRCLQVTVVPSTCITLHSTREEVNAHKQQQNTREQLEDSKVRGRRAASDQPLLLTIIMTEPASLLRFTCRPSRRGALHLPSLPSGSSSPAVGELFTCRRGALHLPSGSSSPAVPPVGELFALPSSQGVAAAAPGLAALWPPSCREPLQVSRELQHALPRPEGPGPGHFTTTAR</sequence>
<evidence type="ECO:0000313" key="2">
    <source>
        <dbReference type="EMBL" id="TNN39687.1"/>
    </source>
</evidence>
<feature type="region of interest" description="Disordered" evidence="1">
    <location>
        <begin position="71"/>
        <end position="93"/>
    </location>
</feature>
<organism evidence="2 3">
    <name type="scientific">Liparis tanakae</name>
    <name type="common">Tanaka's snailfish</name>
    <dbReference type="NCBI Taxonomy" id="230148"/>
    <lineage>
        <taxon>Eukaryota</taxon>
        <taxon>Metazoa</taxon>
        <taxon>Chordata</taxon>
        <taxon>Craniata</taxon>
        <taxon>Vertebrata</taxon>
        <taxon>Euteleostomi</taxon>
        <taxon>Actinopterygii</taxon>
        <taxon>Neopterygii</taxon>
        <taxon>Teleostei</taxon>
        <taxon>Neoteleostei</taxon>
        <taxon>Acanthomorphata</taxon>
        <taxon>Eupercaria</taxon>
        <taxon>Perciformes</taxon>
        <taxon>Cottioidei</taxon>
        <taxon>Cottales</taxon>
        <taxon>Liparidae</taxon>
        <taxon>Liparis</taxon>
    </lineage>
</organism>
<proteinExistence type="predicted"/>
<dbReference type="AlphaFoldDB" id="A0A4Z2FEP2"/>
<reference evidence="2 3" key="1">
    <citation type="submission" date="2019-03" db="EMBL/GenBank/DDBJ databases">
        <title>First draft genome of Liparis tanakae, snailfish: a comprehensive survey of snailfish specific genes.</title>
        <authorList>
            <person name="Kim W."/>
            <person name="Song I."/>
            <person name="Jeong J.-H."/>
            <person name="Kim D."/>
            <person name="Kim S."/>
            <person name="Ryu S."/>
            <person name="Song J.Y."/>
            <person name="Lee S.K."/>
        </authorList>
    </citation>
    <scope>NUCLEOTIDE SEQUENCE [LARGE SCALE GENOMIC DNA]</scope>
    <source>
        <tissue evidence="2">Muscle</tissue>
    </source>
</reference>
<dbReference type="EMBL" id="SRLO01001257">
    <property type="protein sequence ID" value="TNN39687.1"/>
    <property type="molecule type" value="Genomic_DNA"/>
</dbReference>
<evidence type="ECO:0000313" key="3">
    <source>
        <dbReference type="Proteomes" id="UP000314294"/>
    </source>
</evidence>
<protein>
    <submittedName>
        <fullName evidence="2">Uncharacterized protein</fullName>
    </submittedName>
</protein>
<keyword evidence="3" id="KW-1185">Reference proteome</keyword>
<gene>
    <name evidence="2" type="ORF">EYF80_050131</name>
</gene>
<name>A0A4Z2FEP2_9TELE</name>
<accession>A0A4Z2FEP2</accession>
<comment type="caution">
    <text evidence="2">The sequence shown here is derived from an EMBL/GenBank/DDBJ whole genome shotgun (WGS) entry which is preliminary data.</text>
</comment>
<dbReference type="Proteomes" id="UP000314294">
    <property type="component" value="Unassembled WGS sequence"/>
</dbReference>
<evidence type="ECO:0000256" key="1">
    <source>
        <dbReference type="SAM" id="MobiDB-lite"/>
    </source>
</evidence>